<organism evidence="1 2">
    <name type="scientific">Dyadobacter psychrotolerans</name>
    <dbReference type="NCBI Taxonomy" id="2541721"/>
    <lineage>
        <taxon>Bacteria</taxon>
        <taxon>Pseudomonadati</taxon>
        <taxon>Bacteroidota</taxon>
        <taxon>Cytophagia</taxon>
        <taxon>Cytophagales</taxon>
        <taxon>Spirosomataceae</taxon>
        <taxon>Dyadobacter</taxon>
    </lineage>
</organism>
<name>A0A4R5DTE0_9BACT</name>
<dbReference type="AlphaFoldDB" id="A0A4R5DTE0"/>
<proteinExistence type="predicted"/>
<reference evidence="1 2" key="1">
    <citation type="submission" date="2019-03" db="EMBL/GenBank/DDBJ databases">
        <title>Dyadobacter AR-3-6 sp. nov., isolated from arctic soil.</title>
        <authorList>
            <person name="Chaudhary D.K."/>
        </authorList>
    </citation>
    <scope>NUCLEOTIDE SEQUENCE [LARGE SCALE GENOMIC DNA]</scope>
    <source>
        <strain evidence="1 2">AR-3-6</strain>
    </source>
</reference>
<evidence type="ECO:0000313" key="1">
    <source>
        <dbReference type="EMBL" id="TDE17732.1"/>
    </source>
</evidence>
<keyword evidence="2" id="KW-1185">Reference proteome</keyword>
<accession>A0A4R5DTE0</accession>
<dbReference type="RefSeq" id="WP_131957598.1">
    <property type="nucleotide sequence ID" value="NZ_SMFL01000002.1"/>
</dbReference>
<sequence>MKTEEIERLEKQIIIAKDNIWKSEQAITAAEELAVFAKHNVNIKGKNNISIERGLIQRFKVELMQHKEDLQVLENQLAELEK</sequence>
<dbReference type="Proteomes" id="UP000294850">
    <property type="component" value="Unassembled WGS sequence"/>
</dbReference>
<evidence type="ECO:0000313" key="2">
    <source>
        <dbReference type="Proteomes" id="UP000294850"/>
    </source>
</evidence>
<comment type="caution">
    <text evidence="1">The sequence shown here is derived from an EMBL/GenBank/DDBJ whole genome shotgun (WGS) entry which is preliminary data.</text>
</comment>
<dbReference type="EMBL" id="SMFL01000002">
    <property type="protein sequence ID" value="TDE17732.1"/>
    <property type="molecule type" value="Genomic_DNA"/>
</dbReference>
<gene>
    <name evidence="1" type="ORF">E0F88_07525</name>
</gene>
<protein>
    <submittedName>
        <fullName evidence="1">Uncharacterized protein</fullName>
    </submittedName>
</protein>